<dbReference type="HOGENOM" id="CLU_030805_1_0_11"/>
<dbReference type="OrthoDB" id="1253990at2"/>
<keyword evidence="3" id="KW-1185">Reference proteome</keyword>
<gene>
    <name evidence="2" type="ORF">A605_05470</name>
</gene>
<dbReference type="eggNOG" id="COG1546">
    <property type="taxonomic scope" value="Bacteria"/>
</dbReference>
<name>M1NX83_9CORY</name>
<evidence type="ECO:0000259" key="1">
    <source>
        <dbReference type="Pfam" id="PF02464"/>
    </source>
</evidence>
<dbReference type="InterPro" id="IPR008136">
    <property type="entry name" value="CinA_C"/>
</dbReference>
<dbReference type="RefSeq" id="WP_015400519.1">
    <property type="nucleotide sequence ID" value="NC_020302.1"/>
</dbReference>
<evidence type="ECO:0000313" key="3">
    <source>
        <dbReference type="Proteomes" id="UP000011723"/>
    </source>
</evidence>
<dbReference type="SUPFAM" id="SSF142433">
    <property type="entry name" value="CinA-like"/>
    <property type="match status" value="1"/>
</dbReference>
<reference evidence="2 3" key="1">
    <citation type="journal article" date="2012" name="Stand. Genomic Sci.">
        <title>Genome sequence of the halotolerant bacterium Corynebacterium halotolerans type strain YIM 70093(T) (= DSM 44683(T)).</title>
        <authorList>
            <person name="Ruckert C."/>
            <person name="Albersmeier A."/>
            <person name="Al-Dilaimi A."/>
            <person name="Niehaus K."/>
            <person name="Szczepanowski R."/>
            <person name="Kalinowski J."/>
        </authorList>
    </citation>
    <scope>NUCLEOTIDE SEQUENCE [LARGE SCALE GENOMIC DNA]</scope>
    <source>
        <strain evidence="2">YIM 70093</strain>
    </source>
</reference>
<dbReference type="Proteomes" id="UP000011723">
    <property type="component" value="Chromosome"/>
</dbReference>
<dbReference type="PATRIC" id="fig|1121362.3.peg.1100"/>
<accession>M1NX83</accession>
<dbReference type="AlphaFoldDB" id="M1NX83"/>
<proteinExistence type="predicted"/>
<dbReference type="NCBIfam" id="TIGR00199">
    <property type="entry name" value="PncC_domain"/>
    <property type="match status" value="1"/>
</dbReference>
<dbReference type="Gene3D" id="3.90.950.20">
    <property type="entry name" value="CinA-like"/>
    <property type="match status" value="1"/>
</dbReference>
<dbReference type="InterPro" id="IPR036653">
    <property type="entry name" value="CinA-like_C"/>
</dbReference>
<protein>
    <submittedName>
        <fullName evidence="2">Competence-damage inducible protein</fullName>
    </submittedName>
</protein>
<sequence>MPHSDAAEAAAAATAAEISTLAGEHGFTVAVAESLTGGKIASQLSAAPDSSEWFAGGVVSYETRIKYEVLGVPEGQPVITESAVKAMAEGVAELMTADAVIAASGCGGPGEQEGNPPGTTWLAVLVRGEMRTQLHHFPGDPPEILAQTEDRALALLHTGMQATADPSTGG</sequence>
<dbReference type="KEGG" id="chn:A605_05470"/>
<dbReference type="Pfam" id="PF02464">
    <property type="entry name" value="CinA"/>
    <property type="match status" value="1"/>
</dbReference>
<feature type="domain" description="CinA C-terminal" evidence="1">
    <location>
        <begin position="14"/>
        <end position="158"/>
    </location>
</feature>
<dbReference type="STRING" id="1121362.A605_05470"/>
<evidence type="ECO:0000313" key="2">
    <source>
        <dbReference type="EMBL" id="AGF72100.1"/>
    </source>
</evidence>
<dbReference type="EMBL" id="CP003697">
    <property type="protein sequence ID" value="AGF72100.1"/>
    <property type="molecule type" value="Genomic_DNA"/>
</dbReference>
<organism evidence="2 3">
    <name type="scientific">Corynebacterium halotolerans YIM 70093 = DSM 44683</name>
    <dbReference type="NCBI Taxonomy" id="1121362"/>
    <lineage>
        <taxon>Bacteria</taxon>
        <taxon>Bacillati</taxon>
        <taxon>Actinomycetota</taxon>
        <taxon>Actinomycetes</taxon>
        <taxon>Mycobacteriales</taxon>
        <taxon>Corynebacteriaceae</taxon>
        <taxon>Corynebacterium</taxon>
    </lineage>
</organism>